<dbReference type="PANTHER" id="PTHR33343">
    <property type="entry name" value="54S RIBOSOMAL PROTEIN BL35M"/>
    <property type="match status" value="1"/>
</dbReference>
<dbReference type="SUPFAM" id="SSF143034">
    <property type="entry name" value="L35p-like"/>
    <property type="match status" value="1"/>
</dbReference>
<evidence type="ECO:0000313" key="5">
    <source>
        <dbReference type="EMBL" id="SVA31862.1"/>
    </source>
</evidence>
<evidence type="ECO:0000256" key="3">
    <source>
        <dbReference type="ARBA" id="ARBA00023274"/>
    </source>
</evidence>
<dbReference type="InterPro" id="IPR037229">
    <property type="entry name" value="Ribosomal_bL35_sf"/>
</dbReference>
<dbReference type="GO" id="GO:0006412">
    <property type="term" value="P:translation"/>
    <property type="evidence" value="ECO:0007669"/>
    <property type="project" value="InterPro"/>
</dbReference>
<accession>A0A381UUM3</accession>
<sequence length="65" mass="7380">VTKLKTHRGASKRFKKTGGGLKRKKSNKSHILTKMSTKRKRQLRGTTSVSKGDQKKVKKMIRVNS</sequence>
<dbReference type="InterPro" id="IPR021137">
    <property type="entry name" value="Ribosomal_bL35-like"/>
</dbReference>
<comment type="similarity">
    <text evidence="1">Belongs to the bacterial ribosomal protein bL35 family.</text>
</comment>
<evidence type="ECO:0000256" key="4">
    <source>
        <dbReference type="SAM" id="MobiDB-lite"/>
    </source>
</evidence>
<keyword evidence="3" id="KW-0687">Ribonucleoprotein</keyword>
<organism evidence="5">
    <name type="scientific">marine metagenome</name>
    <dbReference type="NCBI Taxonomy" id="408172"/>
    <lineage>
        <taxon>unclassified sequences</taxon>
        <taxon>metagenomes</taxon>
        <taxon>ecological metagenomes</taxon>
    </lineage>
</organism>
<dbReference type="PROSITE" id="PS00936">
    <property type="entry name" value="RIBOSOMAL_L35"/>
    <property type="match status" value="1"/>
</dbReference>
<protein>
    <recommendedName>
        <fullName evidence="6">50S ribosomal protein L35</fullName>
    </recommendedName>
</protein>
<feature type="region of interest" description="Disordered" evidence="4">
    <location>
        <begin position="1"/>
        <end position="65"/>
    </location>
</feature>
<dbReference type="FunFam" id="4.10.410.60:FF:000001">
    <property type="entry name" value="50S ribosomal protein L35"/>
    <property type="match status" value="1"/>
</dbReference>
<reference evidence="5" key="1">
    <citation type="submission" date="2018-05" db="EMBL/GenBank/DDBJ databases">
        <authorList>
            <person name="Lanie J.A."/>
            <person name="Ng W.-L."/>
            <person name="Kazmierczak K.M."/>
            <person name="Andrzejewski T.M."/>
            <person name="Davidsen T.M."/>
            <person name="Wayne K.J."/>
            <person name="Tettelin H."/>
            <person name="Glass J.I."/>
            <person name="Rusch D."/>
            <person name="Podicherti R."/>
            <person name="Tsui H.-C.T."/>
            <person name="Winkler M.E."/>
        </authorList>
    </citation>
    <scope>NUCLEOTIDE SEQUENCE</scope>
</reference>
<dbReference type="NCBIfam" id="TIGR00001">
    <property type="entry name" value="rpmI_bact"/>
    <property type="match status" value="1"/>
</dbReference>
<evidence type="ECO:0000256" key="2">
    <source>
        <dbReference type="ARBA" id="ARBA00022980"/>
    </source>
</evidence>
<dbReference type="PRINTS" id="PR00064">
    <property type="entry name" value="RIBOSOMALL35"/>
</dbReference>
<dbReference type="InterPro" id="IPR018265">
    <property type="entry name" value="Ribosomal_bL35_CS"/>
</dbReference>
<evidence type="ECO:0000256" key="1">
    <source>
        <dbReference type="ARBA" id="ARBA00006598"/>
    </source>
</evidence>
<name>A0A381UUM3_9ZZZZ</name>
<feature type="compositionally biased region" description="Basic residues" evidence="4">
    <location>
        <begin position="1"/>
        <end position="28"/>
    </location>
</feature>
<dbReference type="GO" id="GO:0003735">
    <property type="term" value="F:structural constituent of ribosome"/>
    <property type="evidence" value="ECO:0007669"/>
    <property type="project" value="InterPro"/>
</dbReference>
<dbReference type="PANTHER" id="PTHR33343:SF1">
    <property type="entry name" value="LARGE RIBOSOMAL SUBUNIT PROTEIN BL35M"/>
    <property type="match status" value="1"/>
</dbReference>
<dbReference type="AlphaFoldDB" id="A0A381UUM3"/>
<feature type="compositionally biased region" description="Basic residues" evidence="4">
    <location>
        <begin position="56"/>
        <end position="65"/>
    </location>
</feature>
<feature type="non-terminal residue" evidence="5">
    <location>
        <position position="1"/>
    </location>
</feature>
<gene>
    <name evidence="5" type="ORF">METZ01_LOCUS84716</name>
</gene>
<dbReference type="HAMAP" id="MF_00514">
    <property type="entry name" value="Ribosomal_bL35"/>
    <property type="match status" value="1"/>
</dbReference>
<dbReference type="Pfam" id="PF01632">
    <property type="entry name" value="Ribosomal_L35p"/>
    <property type="match status" value="1"/>
</dbReference>
<evidence type="ECO:0008006" key="6">
    <source>
        <dbReference type="Google" id="ProtNLM"/>
    </source>
</evidence>
<dbReference type="InterPro" id="IPR001706">
    <property type="entry name" value="Ribosomal_bL35"/>
</dbReference>
<dbReference type="Gene3D" id="4.10.410.60">
    <property type="match status" value="1"/>
</dbReference>
<proteinExistence type="inferred from homology"/>
<keyword evidence="2" id="KW-0689">Ribosomal protein</keyword>
<dbReference type="GO" id="GO:0015934">
    <property type="term" value="C:large ribosomal subunit"/>
    <property type="evidence" value="ECO:0007669"/>
    <property type="project" value="TreeGrafter"/>
</dbReference>
<dbReference type="EMBL" id="UINC01007180">
    <property type="protein sequence ID" value="SVA31862.1"/>
    <property type="molecule type" value="Genomic_DNA"/>
</dbReference>